<evidence type="ECO:0000256" key="2">
    <source>
        <dbReference type="ARBA" id="ARBA00022598"/>
    </source>
</evidence>
<dbReference type="Proteomes" id="UP000230859">
    <property type="component" value="Unassembled WGS sequence"/>
</dbReference>
<dbReference type="GO" id="GO:0008616">
    <property type="term" value="P:tRNA queuosine(34) biosynthetic process"/>
    <property type="evidence" value="ECO:0007669"/>
    <property type="project" value="UniProtKB-KW"/>
</dbReference>
<protein>
    <recommendedName>
        <fullName evidence="9">7-cyano-7-deazaguanine synthase</fullName>
        <ecNumber evidence="9">6.3.4.20</ecNumber>
    </recommendedName>
</protein>
<dbReference type="GO" id="GO:0005524">
    <property type="term" value="F:ATP binding"/>
    <property type="evidence" value="ECO:0007669"/>
    <property type="project" value="UniProtKB-KW"/>
</dbReference>
<proteinExistence type="inferred from homology"/>
<keyword evidence="6" id="KW-0862">Zinc</keyword>
<comment type="caution">
    <text evidence="11">The sequence shown here is derived from an EMBL/GenBank/DDBJ whole genome shotgun (WGS) entry which is preliminary data.</text>
</comment>
<dbReference type="SUPFAM" id="SSF52402">
    <property type="entry name" value="Adenine nucleotide alpha hydrolases-like"/>
    <property type="match status" value="1"/>
</dbReference>
<evidence type="ECO:0000256" key="1">
    <source>
        <dbReference type="ARBA" id="ARBA00005061"/>
    </source>
</evidence>
<dbReference type="PANTHER" id="PTHR42914:SF1">
    <property type="entry name" value="7-CYANO-7-DEAZAGUANINE SYNTHASE"/>
    <property type="match status" value="1"/>
</dbReference>
<dbReference type="GO" id="GO:0046872">
    <property type="term" value="F:metal ion binding"/>
    <property type="evidence" value="ECO:0007669"/>
    <property type="project" value="UniProtKB-KW"/>
</dbReference>
<keyword evidence="3" id="KW-0479">Metal-binding</keyword>
<organism evidence="11 12">
    <name type="scientific">Candidatus Abzuiibacterium crystallinum</name>
    <dbReference type="NCBI Taxonomy" id="1974748"/>
    <lineage>
        <taxon>Bacteria</taxon>
        <taxon>Pseudomonadati</taxon>
        <taxon>Candidatus Omnitrophota</taxon>
        <taxon>Candidatus Abzuiibacterium</taxon>
    </lineage>
</organism>
<dbReference type="Gene3D" id="3.40.50.620">
    <property type="entry name" value="HUPs"/>
    <property type="match status" value="1"/>
</dbReference>
<evidence type="ECO:0000313" key="11">
    <source>
        <dbReference type="EMBL" id="PIQ85040.1"/>
    </source>
</evidence>
<dbReference type="AlphaFoldDB" id="A0A2H0LKU4"/>
<evidence type="ECO:0000313" key="12">
    <source>
        <dbReference type="Proteomes" id="UP000230859"/>
    </source>
</evidence>
<evidence type="ECO:0000256" key="9">
    <source>
        <dbReference type="ARBA" id="ARBA00039149"/>
    </source>
</evidence>
<evidence type="ECO:0000256" key="7">
    <source>
        <dbReference type="ARBA" id="ARBA00022840"/>
    </source>
</evidence>
<gene>
    <name evidence="11" type="ORF">COV74_10605</name>
</gene>
<keyword evidence="7" id="KW-0067">ATP-binding</keyword>
<name>A0A2H0LKU4_9BACT</name>
<sequence>MIRKSERTALLLSGGIDSAILLHRLLQKKCTVYPVYIQSHYLWEHAELYWLKKLLHRLKSSAYLKSLTVLKTRMDDVLKHSWAINGKAVPGRSSRDEAVYLPGRNLLLIAKVSVFAAQNRISQIALAPLASNPFPDATHRFFRHYAKTLSLAFNTDFTIKTPFRTNRKYRLLQSVPYFPFELTFSCLHPKSYRHCGRCNKCMERKRAFRRSGLEDKTIYAG</sequence>
<dbReference type="GO" id="GO:0016874">
    <property type="term" value="F:ligase activity"/>
    <property type="evidence" value="ECO:0007669"/>
    <property type="project" value="UniProtKB-KW"/>
</dbReference>
<evidence type="ECO:0000256" key="4">
    <source>
        <dbReference type="ARBA" id="ARBA00022741"/>
    </source>
</evidence>
<evidence type="ECO:0000256" key="3">
    <source>
        <dbReference type="ARBA" id="ARBA00022723"/>
    </source>
</evidence>
<dbReference type="PANTHER" id="PTHR42914">
    <property type="entry name" value="7-CYANO-7-DEAZAGUANINE SYNTHASE"/>
    <property type="match status" value="1"/>
</dbReference>
<keyword evidence="2" id="KW-0436">Ligase</keyword>
<evidence type="ECO:0000256" key="10">
    <source>
        <dbReference type="ARBA" id="ARBA00047890"/>
    </source>
</evidence>
<evidence type="ECO:0000256" key="6">
    <source>
        <dbReference type="ARBA" id="ARBA00022833"/>
    </source>
</evidence>
<evidence type="ECO:0000256" key="5">
    <source>
        <dbReference type="ARBA" id="ARBA00022785"/>
    </source>
</evidence>
<comment type="catalytic activity">
    <reaction evidence="10">
        <text>7-carboxy-7-carbaguanine + NH4(+) + 2 ATP = 7-cyano-7-carbaguanine + 2 AMP + 2 diphosphate + 2 H(+)</text>
        <dbReference type="Rhea" id="RHEA:27982"/>
        <dbReference type="ChEBI" id="CHEBI:15378"/>
        <dbReference type="ChEBI" id="CHEBI:28938"/>
        <dbReference type="ChEBI" id="CHEBI:30616"/>
        <dbReference type="ChEBI" id="CHEBI:33019"/>
        <dbReference type="ChEBI" id="CHEBI:45075"/>
        <dbReference type="ChEBI" id="CHEBI:61036"/>
        <dbReference type="ChEBI" id="CHEBI:456215"/>
        <dbReference type="EC" id="6.3.4.20"/>
    </reaction>
</comment>
<dbReference type="EMBL" id="PCVY01000076">
    <property type="protein sequence ID" value="PIQ85040.1"/>
    <property type="molecule type" value="Genomic_DNA"/>
</dbReference>
<dbReference type="InterPro" id="IPR018317">
    <property type="entry name" value="QueC"/>
</dbReference>
<comment type="similarity">
    <text evidence="8">Belongs to the QueC family.</text>
</comment>
<dbReference type="InterPro" id="IPR014729">
    <property type="entry name" value="Rossmann-like_a/b/a_fold"/>
</dbReference>
<keyword evidence="4" id="KW-0547">Nucleotide-binding</keyword>
<comment type="pathway">
    <text evidence="1">Purine metabolism; 7-cyano-7-deazaguanine biosynthesis.</text>
</comment>
<evidence type="ECO:0000256" key="8">
    <source>
        <dbReference type="ARBA" id="ARBA00037993"/>
    </source>
</evidence>
<keyword evidence="5" id="KW-0671">Queuosine biosynthesis</keyword>
<accession>A0A2H0LKU4</accession>
<dbReference type="EC" id="6.3.4.20" evidence="9"/>
<reference evidence="11 12" key="1">
    <citation type="submission" date="2017-09" db="EMBL/GenBank/DDBJ databases">
        <title>Depth-based differentiation of microbial function through sediment-hosted aquifers and enrichment of novel symbionts in the deep terrestrial subsurface.</title>
        <authorList>
            <person name="Probst A.J."/>
            <person name="Ladd B."/>
            <person name="Jarett J.K."/>
            <person name="Geller-Mcgrath D.E."/>
            <person name="Sieber C.M."/>
            <person name="Emerson J.B."/>
            <person name="Anantharaman K."/>
            <person name="Thomas B.C."/>
            <person name="Malmstrom R."/>
            <person name="Stieglmeier M."/>
            <person name="Klingl A."/>
            <person name="Woyke T."/>
            <person name="Ryan C.M."/>
            <person name="Banfield J.F."/>
        </authorList>
    </citation>
    <scope>NUCLEOTIDE SEQUENCE [LARGE SCALE GENOMIC DNA]</scope>
    <source>
        <strain evidence="11">CG11_big_fil_rev_8_21_14_0_20_45_26</strain>
    </source>
</reference>
<dbReference type="Pfam" id="PF06508">
    <property type="entry name" value="QueC"/>
    <property type="match status" value="1"/>
</dbReference>